<organism evidence="1 2">
    <name type="scientific">Polaribacter porphyrae</name>
    <dbReference type="NCBI Taxonomy" id="1137780"/>
    <lineage>
        <taxon>Bacteria</taxon>
        <taxon>Pseudomonadati</taxon>
        <taxon>Bacteroidota</taxon>
        <taxon>Flavobacteriia</taxon>
        <taxon>Flavobacteriales</taxon>
        <taxon>Flavobacteriaceae</taxon>
    </lineage>
</organism>
<sequence>MKLFETTYRTFSGTKTILEIPKRKSSQYIVYEDNLPKYYVDLYDLSIESNSMMNSLVLCAKRSMTETLKLINKKNNINLSVIKISKLGLYKKKKSKKVEVDLKPLPEKWLSYSL</sequence>
<name>A0A2S7WQZ2_9FLAO</name>
<keyword evidence="2" id="KW-1185">Reference proteome</keyword>
<comment type="caution">
    <text evidence="1">The sequence shown here is derived from an EMBL/GenBank/DDBJ whole genome shotgun (WGS) entry which is preliminary data.</text>
</comment>
<gene>
    <name evidence="1" type="ORF">BTO18_12930</name>
</gene>
<evidence type="ECO:0000313" key="2">
    <source>
        <dbReference type="Proteomes" id="UP000238882"/>
    </source>
</evidence>
<dbReference type="OrthoDB" id="1202121at2"/>
<dbReference type="EMBL" id="MSCN01000001">
    <property type="protein sequence ID" value="PQJ80019.1"/>
    <property type="molecule type" value="Genomic_DNA"/>
</dbReference>
<reference evidence="1 2" key="1">
    <citation type="submission" date="2016-12" db="EMBL/GenBank/DDBJ databases">
        <title>Trade-off between light-utilization and light-protection in marine flavobacteria.</title>
        <authorList>
            <person name="Kumagai Y."/>
            <person name="Yoshizawa S."/>
            <person name="Kogure K."/>
            <person name="Iwasaki W."/>
        </authorList>
    </citation>
    <scope>NUCLEOTIDE SEQUENCE [LARGE SCALE GENOMIC DNA]</scope>
    <source>
        <strain evidence="1 2">NBRC 108759</strain>
    </source>
</reference>
<protein>
    <submittedName>
        <fullName evidence="1">Uncharacterized protein</fullName>
    </submittedName>
</protein>
<dbReference type="AlphaFoldDB" id="A0A2S7WQZ2"/>
<proteinExistence type="predicted"/>
<evidence type="ECO:0000313" key="1">
    <source>
        <dbReference type="EMBL" id="PQJ80019.1"/>
    </source>
</evidence>
<dbReference type="Proteomes" id="UP000238882">
    <property type="component" value="Unassembled WGS sequence"/>
</dbReference>
<accession>A0A2S7WQZ2</accession>